<dbReference type="InterPro" id="IPR000835">
    <property type="entry name" value="HTH_MarR-typ"/>
</dbReference>
<dbReference type="OrthoDB" id="5148120at2"/>
<dbReference type="GO" id="GO:0003677">
    <property type="term" value="F:DNA binding"/>
    <property type="evidence" value="ECO:0007669"/>
    <property type="project" value="UniProtKB-KW"/>
</dbReference>
<evidence type="ECO:0000313" key="6">
    <source>
        <dbReference type="Proteomes" id="UP000186040"/>
    </source>
</evidence>
<dbReference type="Pfam" id="PF01047">
    <property type="entry name" value="MarR"/>
    <property type="match status" value="1"/>
</dbReference>
<reference evidence="5 6" key="1">
    <citation type="submission" date="2016-10" db="EMBL/GenBank/DDBJ databases">
        <title>The Draft Genome Sequence of Actinokineospora bangkokensis 44EHWT reveals the biosynthetic pathway of antifungal compounds Thailandins with unusual extender unit butylmalonyl-CoA.</title>
        <authorList>
            <person name="Greule A."/>
            <person name="Intra B."/>
            <person name="Flemming S."/>
            <person name="Rommel M.G."/>
            <person name="Panbangred W."/>
            <person name="Bechthold A."/>
        </authorList>
    </citation>
    <scope>NUCLEOTIDE SEQUENCE [LARGE SCALE GENOMIC DNA]</scope>
    <source>
        <strain evidence="5 6">44EHW</strain>
    </source>
</reference>
<protein>
    <submittedName>
        <fullName evidence="5">MarR family transcriptional regulator</fullName>
    </submittedName>
</protein>
<evidence type="ECO:0000256" key="2">
    <source>
        <dbReference type="ARBA" id="ARBA00023125"/>
    </source>
</evidence>
<dbReference type="Gene3D" id="1.10.10.10">
    <property type="entry name" value="Winged helix-like DNA-binding domain superfamily/Winged helix DNA-binding domain"/>
    <property type="match status" value="1"/>
</dbReference>
<dbReference type="PRINTS" id="PR00598">
    <property type="entry name" value="HTHMARR"/>
</dbReference>
<evidence type="ECO:0000313" key="5">
    <source>
        <dbReference type="EMBL" id="OLR90930.1"/>
    </source>
</evidence>
<dbReference type="InterPro" id="IPR036388">
    <property type="entry name" value="WH-like_DNA-bd_sf"/>
</dbReference>
<evidence type="ECO:0000256" key="3">
    <source>
        <dbReference type="ARBA" id="ARBA00023163"/>
    </source>
</evidence>
<dbReference type="GO" id="GO:0003700">
    <property type="term" value="F:DNA-binding transcription factor activity"/>
    <property type="evidence" value="ECO:0007669"/>
    <property type="project" value="InterPro"/>
</dbReference>
<keyword evidence="2" id="KW-0238">DNA-binding</keyword>
<dbReference type="PANTHER" id="PTHR33164">
    <property type="entry name" value="TRANSCRIPTIONAL REGULATOR, MARR FAMILY"/>
    <property type="match status" value="1"/>
</dbReference>
<dbReference type="PANTHER" id="PTHR33164:SF57">
    <property type="entry name" value="MARR-FAMILY TRANSCRIPTIONAL REGULATOR"/>
    <property type="match status" value="1"/>
</dbReference>
<dbReference type="InterPro" id="IPR023187">
    <property type="entry name" value="Tscrpt_reg_MarR-type_CS"/>
</dbReference>
<keyword evidence="3" id="KW-0804">Transcription</keyword>
<dbReference type="PROSITE" id="PS50995">
    <property type="entry name" value="HTH_MARR_2"/>
    <property type="match status" value="1"/>
</dbReference>
<evidence type="ECO:0000259" key="4">
    <source>
        <dbReference type="PROSITE" id="PS50995"/>
    </source>
</evidence>
<keyword evidence="6" id="KW-1185">Reference proteome</keyword>
<dbReference type="SMART" id="SM00347">
    <property type="entry name" value="HTH_MARR"/>
    <property type="match status" value="1"/>
</dbReference>
<proteinExistence type="predicted"/>
<dbReference type="AlphaFoldDB" id="A0A1Q9LFY5"/>
<dbReference type="InterPro" id="IPR036390">
    <property type="entry name" value="WH_DNA-bd_sf"/>
</dbReference>
<dbReference type="RefSeq" id="WP_075977603.1">
    <property type="nucleotide sequence ID" value="NZ_MKQR01000026.1"/>
</dbReference>
<dbReference type="GO" id="GO:0006950">
    <property type="term" value="P:response to stress"/>
    <property type="evidence" value="ECO:0007669"/>
    <property type="project" value="TreeGrafter"/>
</dbReference>
<keyword evidence="1" id="KW-0805">Transcription regulation</keyword>
<dbReference type="Proteomes" id="UP000186040">
    <property type="component" value="Unassembled WGS sequence"/>
</dbReference>
<dbReference type="SUPFAM" id="SSF46785">
    <property type="entry name" value="Winged helix' DNA-binding domain"/>
    <property type="match status" value="1"/>
</dbReference>
<sequence>MADAPAPPAARDQAERLRTADQLGLQLVRFLRLSHHAKQHIMAGAKPAIERSNYALLATLVKLGPLRATALADALRSDPSTVSRQVSALVGQGLVRREPDPEDGRACVLAPTDEGSEVFRANHEHRTRLLAELLDGWSTTDQQALVRLLTRLNTEFENHQGEPA</sequence>
<accession>A0A1Q9LFY5</accession>
<evidence type="ECO:0000256" key="1">
    <source>
        <dbReference type="ARBA" id="ARBA00023015"/>
    </source>
</evidence>
<feature type="domain" description="HTH marR-type" evidence="4">
    <location>
        <begin position="20"/>
        <end position="154"/>
    </location>
</feature>
<organism evidence="5 6">
    <name type="scientific">Actinokineospora bangkokensis</name>
    <dbReference type="NCBI Taxonomy" id="1193682"/>
    <lineage>
        <taxon>Bacteria</taxon>
        <taxon>Bacillati</taxon>
        <taxon>Actinomycetota</taxon>
        <taxon>Actinomycetes</taxon>
        <taxon>Pseudonocardiales</taxon>
        <taxon>Pseudonocardiaceae</taxon>
        <taxon>Actinokineospora</taxon>
    </lineage>
</organism>
<name>A0A1Q9LFY5_9PSEU</name>
<gene>
    <name evidence="5" type="ORF">BJP25_30720</name>
</gene>
<dbReference type="PROSITE" id="PS01117">
    <property type="entry name" value="HTH_MARR_1"/>
    <property type="match status" value="1"/>
</dbReference>
<dbReference type="InterPro" id="IPR039422">
    <property type="entry name" value="MarR/SlyA-like"/>
</dbReference>
<dbReference type="EMBL" id="MKQR01000026">
    <property type="protein sequence ID" value="OLR90930.1"/>
    <property type="molecule type" value="Genomic_DNA"/>
</dbReference>
<comment type="caution">
    <text evidence="5">The sequence shown here is derived from an EMBL/GenBank/DDBJ whole genome shotgun (WGS) entry which is preliminary data.</text>
</comment>
<dbReference type="STRING" id="1193682.BJP25_30720"/>